<keyword evidence="3 5" id="KW-1133">Transmembrane helix</keyword>
<name>A0A7C6A9C5_UNCW3</name>
<evidence type="ECO:0000256" key="2">
    <source>
        <dbReference type="ARBA" id="ARBA00022692"/>
    </source>
</evidence>
<dbReference type="EMBL" id="DTLI01000142">
    <property type="protein sequence ID" value="HHS52385.1"/>
    <property type="molecule type" value="Genomic_DNA"/>
</dbReference>
<dbReference type="InterPro" id="IPR050475">
    <property type="entry name" value="Prenyltransferase_related"/>
</dbReference>
<proteinExistence type="predicted"/>
<dbReference type="AlphaFoldDB" id="A0A7C6A9C5"/>
<keyword evidence="2 5" id="KW-0812">Transmembrane</keyword>
<accession>A0A7C6A9C5</accession>
<reference evidence="6" key="1">
    <citation type="journal article" date="2020" name="mSystems">
        <title>Genome- and Community-Level Interaction Insights into Carbon Utilization and Element Cycling Functions of Hydrothermarchaeota in Hydrothermal Sediment.</title>
        <authorList>
            <person name="Zhou Z."/>
            <person name="Liu Y."/>
            <person name="Xu W."/>
            <person name="Pan J."/>
            <person name="Luo Z.H."/>
            <person name="Li M."/>
        </authorList>
    </citation>
    <scope>NUCLEOTIDE SEQUENCE [LARGE SCALE GENOMIC DNA]</scope>
    <source>
        <strain evidence="6">SpSt-876</strain>
    </source>
</reference>
<keyword evidence="4 5" id="KW-0472">Membrane</keyword>
<feature type="transmembrane region" description="Helical" evidence="5">
    <location>
        <begin position="135"/>
        <end position="158"/>
    </location>
</feature>
<evidence type="ECO:0000256" key="4">
    <source>
        <dbReference type="ARBA" id="ARBA00023136"/>
    </source>
</evidence>
<evidence type="ECO:0000256" key="1">
    <source>
        <dbReference type="ARBA" id="ARBA00004141"/>
    </source>
</evidence>
<feature type="transmembrane region" description="Helical" evidence="5">
    <location>
        <begin position="15"/>
        <end position="35"/>
    </location>
</feature>
<sequence>MTKIYRAWLFGSRPYIAVHYMFPTAFGIFLGMNIFAKPIYLLKSIFLFLAIFFSYQASIILNDINDMKADAFARRKTPLNTKEISIAEYRNWGIIFVTIALGFGLLISYRMFLIVLLGNVLHFLYSSPPFRLKRFYPISIFLLSLGALLAAIAGYAIYEPSKPFISFPLKATLFIVVPLFLGLNFRDLADYEGDKKTEVQTLFTVFGLDRGRIINAILIFLSYLSVPIILQFAWLFLAAVPLGLMSLYFCLKKPFKENYIFYIYFLLILILTVLFNLRPKLII</sequence>
<comment type="caution">
    <text evidence="6">The sequence shown here is derived from an EMBL/GenBank/DDBJ whole genome shotgun (WGS) entry which is preliminary data.</text>
</comment>
<dbReference type="GO" id="GO:0016765">
    <property type="term" value="F:transferase activity, transferring alkyl or aryl (other than methyl) groups"/>
    <property type="evidence" value="ECO:0007669"/>
    <property type="project" value="InterPro"/>
</dbReference>
<dbReference type="Pfam" id="PF01040">
    <property type="entry name" value="UbiA"/>
    <property type="match status" value="1"/>
</dbReference>
<dbReference type="PANTHER" id="PTHR42723:SF1">
    <property type="entry name" value="CHLOROPHYLL SYNTHASE, CHLOROPLASTIC"/>
    <property type="match status" value="1"/>
</dbReference>
<feature type="transmembrane region" description="Helical" evidence="5">
    <location>
        <begin position="164"/>
        <end position="185"/>
    </location>
</feature>
<dbReference type="InterPro" id="IPR000537">
    <property type="entry name" value="UbiA_prenyltransferase"/>
</dbReference>
<feature type="transmembrane region" description="Helical" evidence="5">
    <location>
        <begin position="92"/>
        <end position="123"/>
    </location>
</feature>
<gene>
    <name evidence="6" type="ORF">ENW73_05920</name>
</gene>
<dbReference type="PANTHER" id="PTHR42723">
    <property type="entry name" value="CHLOROPHYLL SYNTHASE"/>
    <property type="match status" value="1"/>
</dbReference>
<evidence type="ECO:0000256" key="5">
    <source>
        <dbReference type="SAM" id="Phobius"/>
    </source>
</evidence>
<evidence type="ECO:0008006" key="7">
    <source>
        <dbReference type="Google" id="ProtNLM"/>
    </source>
</evidence>
<dbReference type="GO" id="GO:0016020">
    <property type="term" value="C:membrane"/>
    <property type="evidence" value="ECO:0007669"/>
    <property type="project" value="UniProtKB-SubCell"/>
</dbReference>
<evidence type="ECO:0000256" key="3">
    <source>
        <dbReference type="ARBA" id="ARBA00022989"/>
    </source>
</evidence>
<evidence type="ECO:0000313" key="6">
    <source>
        <dbReference type="EMBL" id="HHS52385.1"/>
    </source>
</evidence>
<feature type="transmembrane region" description="Helical" evidence="5">
    <location>
        <begin position="259"/>
        <end position="277"/>
    </location>
</feature>
<dbReference type="Gene3D" id="1.10.357.140">
    <property type="entry name" value="UbiA prenyltransferase"/>
    <property type="match status" value="1"/>
</dbReference>
<feature type="transmembrane region" description="Helical" evidence="5">
    <location>
        <begin position="216"/>
        <end position="239"/>
    </location>
</feature>
<organism evidence="6">
    <name type="scientific">candidate division WOR-3 bacterium</name>
    <dbReference type="NCBI Taxonomy" id="2052148"/>
    <lineage>
        <taxon>Bacteria</taxon>
        <taxon>Bacteria division WOR-3</taxon>
    </lineage>
</organism>
<protein>
    <recommendedName>
        <fullName evidence="7">Prenyltransferase</fullName>
    </recommendedName>
</protein>
<dbReference type="InterPro" id="IPR044878">
    <property type="entry name" value="UbiA_sf"/>
</dbReference>
<comment type="subcellular location">
    <subcellularLocation>
        <location evidence="1">Membrane</location>
        <topology evidence="1">Multi-pass membrane protein</topology>
    </subcellularLocation>
</comment>
<feature type="transmembrane region" description="Helical" evidence="5">
    <location>
        <begin position="40"/>
        <end position="61"/>
    </location>
</feature>